<accession>A0AAD6IW64</accession>
<comment type="similarity">
    <text evidence="6">Belongs to the major facilitator superfamily. Allantoate permease family.</text>
</comment>
<keyword evidence="3 8" id="KW-0812">Transmembrane</keyword>
<evidence type="ECO:0000313" key="10">
    <source>
        <dbReference type="EMBL" id="KAJ6259848.1"/>
    </source>
</evidence>
<comment type="caution">
    <text evidence="10">The sequence shown here is derived from an EMBL/GenBank/DDBJ whole genome shotgun (WGS) entry which is preliminary data.</text>
</comment>
<feature type="domain" description="Major facilitator superfamily (MFS) profile" evidence="9">
    <location>
        <begin position="55"/>
        <end position="483"/>
    </location>
</feature>
<evidence type="ECO:0000256" key="3">
    <source>
        <dbReference type="ARBA" id="ARBA00022692"/>
    </source>
</evidence>
<feature type="transmembrane region" description="Helical" evidence="8">
    <location>
        <begin position="52"/>
        <end position="69"/>
    </location>
</feature>
<feature type="transmembrane region" description="Helical" evidence="8">
    <location>
        <begin position="167"/>
        <end position="185"/>
    </location>
</feature>
<evidence type="ECO:0000256" key="5">
    <source>
        <dbReference type="ARBA" id="ARBA00023136"/>
    </source>
</evidence>
<dbReference type="GO" id="GO:0016020">
    <property type="term" value="C:membrane"/>
    <property type="evidence" value="ECO:0007669"/>
    <property type="project" value="UniProtKB-SubCell"/>
</dbReference>
<dbReference type="PANTHER" id="PTHR43791:SF19">
    <property type="entry name" value="TRANSPORTER, PUTATIVE (AFU_ORTHOLOGUE AFUA_1G01812)-RELATED"/>
    <property type="match status" value="1"/>
</dbReference>
<evidence type="ECO:0000256" key="8">
    <source>
        <dbReference type="SAM" id="Phobius"/>
    </source>
</evidence>
<gene>
    <name evidence="10" type="ORF">Dda_5490</name>
</gene>
<dbReference type="PROSITE" id="PS50850">
    <property type="entry name" value="MFS"/>
    <property type="match status" value="1"/>
</dbReference>
<evidence type="ECO:0000256" key="6">
    <source>
        <dbReference type="ARBA" id="ARBA00037968"/>
    </source>
</evidence>
<dbReference type="Gene3D" id="1.20.1250.20">
    <property type="entry name" value="MFS general substrate transporter like domains"/>
    <property type="match status" value="2"/>
</dbReference>
<evidence type="ECO:0000256" key="7">
    <source>
        <dbReference type="SAM" id="MobiDB-lite"/>
    </source>
</evidence>
<organism evidence="10 11">
    <name type="scientific">Drechslerella dactyloides</name>
    <name type="common">Nematode-trapping fungus</name>
    <name type="synonym">Arthrobotrys dactyloides</name>
    <dbReference type="NCBI Taxonomy" id="74499"/>
    <lineage>
        <taxon>Eukaryota</taxon>
        <taxon>Fungi</taxon>
        <taxon>Dikarya</taxon>
        <taxon>Ascomycota</taxon>
        <taxon>Pezizomycotina</taxon>
        <taxon>Orbiliomycetes</taxon>
        <taxon>Orbiliales</taxon>
        <taxon>Orbiliaceae</taxon>
        <taxon>Drechslerella</taxon>
    </lineage>
</organism>
<feature type="transmembrane region" description="Helical" evidence="8">
    <location>
        <begin position="306"/>
        <end position="326"/>
    </location>
</feature>
<dbReference type="FunFam" id="1.20.1250.20:FF:000068">
    <property type="entry name" value="MFS general substrate transporter"/>
    <property type="match status" value="1"/>
</dbReference>
<evidence type="ECO:0000313" key="11">
    <source>
        <dbReference type="Proteomes" id="UP001221413"/>
    </source>
</evidence>
<feature type="transmembrane region" description="Helical" evidence="8">
    <location>
        <begin position="338"/>
        <end position="358"/>
    </location>
</feature>
<feature type="compositionally biased region" description="Basic and acidic residues" evidence="7">
    <location>
        <begin position="24"/>
        <end position="34"/>
    </location>
</feature>
<dbReference type="SUPFAM" id="SSF103473">
    <property type="entry name" value="MFS general substrate transporter"/>
    <property type="match status" value="1"/>
</dbReference>
<evidence type="ECO:0000259" key="9">
    <source>
        <dbReference type="PROSITE" id="PS50850"/>
    </source>
</evidence>
<proteinExistence type="inferred from homology"/>
<feature type="transmembrane region" description="Helical" evidence="8">
    <location>
        <begin position="457"/>
        <end position="479"/>
    </location>
</feature>
<evidence type="ECO:0000256" key="4">
    <source>
        <dbReference type="ARBA" id="ARBA00022989"/>
    </source>
</evidence>
<dbReference type="GO" id="GO:0022857">
    <property type="term" value="F:transmembrane transporter activity"/>
    <property type="evidence" value="ECO:0007669"/>
    <property type="project" value="InterPro"/>
</dbReference>
<dbReference type="PANTHER" id="PTHR43791">
    <property type="entry name" value="PERMEASE-RELATED"/>
    <property type="match status" value="1"/>
</dbReference>
<keyword evidence="2" id="KW-0813">Transport</keyword>
<dbReference type="Pfam" id="PF07690">
    <property type="entry name" value="MFS_1"/>
    <property type="match status" value="1"/>
</dbReference>
<name>A0AAD6IW64_DREDA</name>
<evidence type="ECO:0000256" key="2">
    <source>
        <dbReference type="ARBA" id="ARBA00022448"/>
    </source>
</evidence>
<dbReference type="InterPro" id="IPR036259">
    <property type="entry name" value="MFS_trans_sf"/>
</dbReference>
<keyword evidence="4 8" id="KW-1133">Transmembrane helix</keyword>
<feature type="transmembrane region" description="Helical" evidence="8">
    <location>
        <begin position="230"/>
        <end position="252"/>
    </location>
</feature>
<feature type="transmembrane region" description="Helical" evidence="8">
    <location>
        <begin position="390"/>
        <end position="413"/>
    </location>
</feature>
<sequence>MSAIKDSEKAALEEAENYNQYQDPIRDPDEGKSDEERAELDRQLVRKLDWRLIPWLCVLYLASFLDHIGNAKILGLQAQDPYITALVNANVSDFWILDDLHHMTSGQYNAALSIFFVSYSVFEPISNILLKKLRPRIWFTIIMVVWGICMTFMGFVKNWSGLMAARWWLGLWEAGLFPGVNYYLSCWYKRSEFGIRAAIFFSAAAVSGSFGGLLAAAIGNMDGIGGLHGWAWIFILEGIATALIGLASYFILVDFPDEAHFLTEDERLRVIRRLRADNQASANHEAFQFKYVKQGLSDWKTYMGMIMYMGVDGALYAFSLFLPTIINNLGYKATKAQLLTVPVYAIACVFTIFVGFLADRMRKRGIFNIGFGLIAVAGYAILLGSKNYKLSYAATYLAAMGVYPCIANTITWVSNNSEGVYKRGFVLGLVIGWGNLNGVMSSNVYQGPDSPWYRPGHLVVLIYLAACLVGGSILNYVLLIRENAKRRRGDRDHWISGLDESEIADRGDMRPDFIYTL</sequence>
<feature type="transmembrane region" description="Helical" evidence="8">
    <location>
        <begin position="110"/>
        <end position="130"/>
    </location>
</feature>
<feature type="transmembrane region" description="Helical" evidence="8">
    <location>
        <begin position="425"/>
        <end position="445"/>
    </location>
</feature>
<evidence type="ECO:0000256" key="1">
    <source>
        <dbReference type="ARBA" id="ARBA00004141"/>
    </source>
</evidence>
<dbReference type="FunFam" id="1.20.1250.20:FF:000018">
    <property type="entry name" value="MFS transporter permease"/>
    <property type="match status" value="1"/>
</dbReference>
<dbReference type="InterPro" id="IPR011701">
    <property type="entry name" value="MFS"/>
</dbReference>
<reference evidence="10" key="1">
    <citation type="submission" date="2023-01" db="EMBL/GenBank/DDBJ databases">
        <title>The chitinases involved in constricting ring structure development in the nematode-trapping fungus Drechslerella dactyloides.</title>
        <authorList>
            <person name="Wang R."/>
            <person name="Zhang L."/>
            <person name="Tang P."/>
            <person name="Li S."/>
            <person name="Liang L."/>
        </authorList>
    </citation>
    <scope>NUCLEOTIDE SEQUENCE</scope>
    <source>
        <strain evidence="10">YMF1.00031</strain>
    </source>
</reference>
<comment type="subcellular location">
    <subcellularLocation>
        <location evidence="1">Membrane</location>
        <topology evidence="1">Multi-pass membrane protein</topology>
    </subcellularLocation>
</comment>
<keyword evidence="11" id="KW-1185">Reference proteome</keyword>
<feature type="region of interest" description="Disordered" evidence="7">
    <location>
        <begin position="15"/>
        <end position="34"/>
    </location>
</feature>
<keyword evidence="5 8" id="KW-0472">Membrane</keyword>
<feature type="transmembrane region" description="Helical" evidence="8">
    <location>
        <begin position="365"/>
        <end position="384"/>
    </location>
</feature>
<feature type="transmembrane region" description="Helical" evidence="8">
    <location>
        <begin position="137"/>
        <end position="155"/>
    </location>
</feature>
<feature type="transmembrane region" description="Helical" evidence="8">
    <location>
        <begin position="197"/>
        <end position="218"/>
    </location>
</feature>
<protein>
    <recommendedName>
        <fullName evidence="9">Major facilitator superfamily (MFS) profile domain-containing protein</fullName>
    </recommendedName>
</protein>
<dbReference type="InterPro" id="IPR020846">
    <property type="entry name" value="MFS_dom"/>
</dbReference>
<dbReference type="EMBL" id="JAQGDS010000006">
    <property type="protein sequence ID" value="KAJ6259848.1"/>
    <property type="molecule type" value="Genomic_DNA"/>
</dbReference>
<dbReference type="AlphaFoldDB" id="A0AAD6IW64"/>
<dbReference type="Proteomes" id="UP001221413">
    <property type="component" value="Unassembled WGS sequence"/>
</dbReference>